<dbReference type="RefSeq" id="WP_073498178.1">
    <property type="nucleotide sequence ID" value="NZ_MPOH02000010.1"/>
</dbReference>
<organism evidence="1 2">
    <name type="scientific">Streptomyces phaeoluteigriseus</name>
    <dbReference type="NCBI Taxonomy" id="114686"/>
    <lineage>
        <taxon>Bacteria</taxon>
        <taxon>Bacillati</taxon>
        <taxon>Actinomycetota</taxon>
        <taxon>Actinomycetes</taxon>
        <taxon>Kitasatosporales</taxon>
        <taxon>Streptomycetaceae</taxon>
        <taxon>Streptomyces</taxon>
        <taxon>Streptomyces aurantiacus group</taxon>
    </lineage>
</organism>
<reference evidence="1 2" key="2">
    <citation type="submission" date="2017-02" db="EMBL/GenBank/DDBJ databases">
        <title>Draft genome sequence of Streptomyces phaeoluteigriseus type strain DSM41896.</title>
        <authorList>
            <person name="Salih T.S."/>
            <person name="Algora Gallardo L."/>
            <person name="Melo Santos T."/>
            <person name="Filgueira Martinez S."/>
            <person name="Herron P.R."/>
        </authorList>
    </citation>
    <scope>NUCLEOTIDE SEQUENCE [LARGE SCALE GENOMIC DNA]</scope>
    <source>
        <strain evidence="1 2">DSM 41896</strain>
    </source>
</reference>
<proteinExistence type="predicted"/>
<accession>A0A1V6MUS0</accession>
<reference evidence="2" key="1">
    <citation type="submission" date="2016-11" db="EMBL/GenBank/DDBJ databases">
        <authorList>
            <person name="Schniete J.K."/>
            <person name="Salih T."/>
            <person name="Algora Gallardo L."/>
            <person name="Martinez Fernandez S."/>
            <person name="Herron P.R."/>
        </authorList>
    </citation>
    <scope>NUCLEOTIDE SEQUENCE [LARGE SCALE GENOMIC DNA]</scope>
    <source>
        <strain evidence="2">DSM 41896</strain>
    </source>
</reference>
<name>A0A1V6MUS0_9ACTN</name>
<dbReference type="OrthoDB" id="3692231at2"/>
<evidence type="ECO:0000313" key="1">
    <source>
        <dbReference type="EMBL" id="OQD56198.1"/>
    </source>
</evidence>
<dbReference type="EMBL" id="MPOH02000010">
    <property type="protein sequence ID" value="OQD56198.1"/>
    <property type="molecule type" value="Genomic_DNA"/>
</dbReference>
<dbReference type="AlphaFoldDB" id="A0A1V6MUS0"/>
<sequence length="116" mass="12538">MQQAEIMQRVVGILTEAVEMRRQLRENPDAKMALTGSISALLVETLPKINLPSDASAQETTDIITDALAPAIVTLSNCFSYAFVHLAEVHDEGRTDTSTADVLRALALQFAPRDGA</sequence>
<gene>
    <name evidence="1" type="ORF">BM536_011125</name>
</gene>
<dbReference type="Proteomes" id="UP000184286">
    <property type="component" value="Unassembled WGS sequence"/>
</dbReference>
<comment type="caution">
    <text evidence="1">The sequence shown here is derived from an EMBL/GenBank/DDBJ whole genome shotgun (WGS) entry which is preliminary data.</text>
</comment>
<protein>
    <submittedName>
        <fullName evidence="1">Uncharacterized protein</fullName>
    </submittedName>
</protein>
<evidence type="ECO:0000313" key="2">
    <source>
        <dbReference type="Proteomes" id="UP000184286"/>
    </source>
</evidence>